<dbReference type="AlphaFoldDB" id="A0A8J4XUX4"/>
<comment type="caution">
    <text evidence="1">The sequence shown here is derived from an EMBL/GenBank/DDBJ whole genome shotgun (WGS) entry which is preliminary data.</text>
</comment>
<organism evidence="1 2">
    <name type="scientific">Chionoecetes opilio</name>
    <name type="common">Atlantic snow crab</name>
    <name type="synonym">Cancer opilio</name>
    <dbReference type="NCBI Taxonomy" id="41210"/>
    <lineage>
        <taxon>Eukaryota</taxon>
        <taxon>Metazoa</taxon>
        <taxon>Ecdysozoa</taxon>
        <taxon>Arthropoda</taxon>
        <taxon>Crustacea</taxon>
        <taxon>Multicrustacea</taxon>
        <taxon>Malacostraca</taxon>
        <taxon>Eumalacostraca</taxon>
        <taxon>Eucarida</taxon>
        <taxon>Decapoda</taxon>
        <taxon>Pleocyemata</taxon>
        <taxon>Brachyura</taxon>
        <taxon>Eubrachyura</taxon>
        <taxon>Majoidea</taxon>
        <taxon>Majidae</taxon>
        <taxon>Chionoecetes</taxon>
    </lineage>
</organism>
<proteinExistence type="predicted"/>
<gene>
    <name evidence="1" type="ORF">GWK47_015761</name>
</gene>
<accession>A0A8J4XUX4</accession>
<dbReference type="EMBL" id="JACEEZ010021260">
    <property type="protein sequence ID" value="KAG0713637.1"/>
    <property type="molecule type" value="Genomic_DNA"/>
</dbReference>
<sequence length="112" mass="12104">MAKNIEALKRQQVFLNFSRTHHTPNPLDSCLLGSTTSSFSARKLTKSKADLSPARAGIRGKGVSTIYSTHAADVFFTDGSVDTTTGTAATDVHHDEFAALYRLPNNPLHSTD</sequence>
<name>A0A8J4XUX4_CHIOP</name>
<reference evidence="1" key="1">
    <citation type="submission" date="2020-07" db="EMBL/GenBank/DDBJ databases">
        <title>The High-quality genome of the commercially important snow crab, Chionoecetes opilio.</title>
        <authorList>
            <person name="Jeong J.-H."/>
            <person name="Ryu S."/>
        </authorList>
    </citation>
    <scope>NUCLEOTIDE SEQUENCE</scope>
    <source>
        <strain evidence="1">MADBK_172401_WGS</strain>
        <tissue evidence="1">Digestive gland</tissue>
    </source>
</reference>
<dbReference type="Proteomes" id="UP000770661">
    <property type="component" value="Unassembled WGS sequence"/>
</dbReference>
<evidence type="ECO:0000313" key="2">
    <source>
        <dbReference type="Proteomes" id="UP000770661"/>
    </source>
</evidence>
<evidence type="ECO:0000313" key="1">
    <source>
        <dbReference type="EMBL" id="KAG0713637.1"/>
    </source>
</evidence>
<keyword evidence="2" id="KW-1185">Reference proteome</keyword>
<protein>
    <submittedName>
        <fullName evidence="1">Uncharacterized protein</fullName>
    </submittedName>
</protein>